<sequence>MNVIALDPPSIANAIMSPETGETAIGPGSGRAHEMGPAPIGKSGPVTLQGKRCWVPPDNLHSTCNVQRGKL</sequence>
<protein>
    <submittedName>
        <fullName evidence="2">Uncharacterized protein</fullName>
    </submittedName>
</protein>
<organism evidence="2 3">
    <name type="scientific">Linum trigynum</name>
    <dbReference type="NCBI Taxonomy" id="586398"/>
    <lineage>
        <taxon>Eukaryota</taxon>
        <taxon>Viridiplantae</taxon>
        <taxon>Streptophyta</taxon>
        <taxon>Embryophyta</taxon>
        <taxon>Tracheophyta</taxon>
        <taxon>Spermatophyta</taxon>
        <taxon>Magnoliopsida</taxon>
        <taxon>eudicotyledons</taxon>
        <taxon>Gunneridae</taxon>
        <taxon>Pentapetalae</taxon>
        <taxon>rosids</taxon>
        <taxon>fabids</taxon>
        <taxon>Malpighiales</taxon>
        <taxon>Linaceae</taxon>
        <taxon>Linum</taxon>
    </lineage>
</organism>
<dbReference type="Proteomes" id="UP001497516">
    <property type="component" value="Chromosome 6"/>
</dbReference>
<dbReference type="EMBL" id="OZ034819">
    <property type="protein sequence ID" value="CAL1397795.1"/>
    <property type="molecule type" value="Genomic_DNA"/>
</dbReference>
<name>A0AAV2FJI8_9ROSI</name>
<proteinExistence type="predicted"/>
<evidence type="ECO:0000313" key="3">
    <source>
        <dbReference type="Proteomes" id="UP001497516"/>
    </source>
</evidence>
<reference evidence="2 3" key="1">
    <citation type="submission" date="2024-04" db="EMBL/GenBank/DDBJ databases">
        <authorList>
            <person name="Fracassetti M."/>
        </authorList>
    </citation>
    <scope>NUCLEOTIDE SEQUENCE [LARGE SCALE GENOMIC DNA]</scope>
</reference>
<keyword evidence="3" id="KW-1185">Reference proteome</keyword>
<feature type="region of interest" description="Disordered" evidence="1">
    <location>
        <begin position="17"/>
        <end position="44"/>
    </location>
</feature>
<accession>A0AAV2FJI8</accession>
<evidence type="ECO:0000256" key="1">
    <source>
        <dbReference type="SAM" id="MobiDB-lite"/>
    </source>
</evidence>
<gene>
    <name evidence="2" type="ORF">LTRI10_LOCUS38066</name>
</gene>
<dbReference type="AlphaFoldDB" id="A0AAV2FJI8"/>
<evidence type="ECO:0000313" key="2">
    <source>
        <dbReference type="EMBL" id="CAL1397795.1"/>
    </source>
</evidence>